<dbReference type="PANTHER" id="PTHR43481">
    <property type="entry name" value="FRUCTOSE-1-PHOSPHATE PHOSPHATASE"/>
    <property type="match status" value="1"/>
</dbReference>
<dbReference type="NCBIfam" id="TIGR01509">
    <property type="entry name" value="HAD-SF-IA-v3"/>
    <property type="match status" value="1"/>
</dbReference>
<proteinExistence type="predicted"/>
<dbReference type="Gene3D" id="3.40.50.1000">
    <property type="entry name" value="HAD superfamily/HAD-like"/>
    <property type="match status" value="1"/>
</dbReference>
<dbReference type="SFLD" id="SFLDG01129">
    <property type="entry name" value="C1.5:_HAD__Beta-PGM__Phosphata"/>
    <property type="match status" value="1"/>
</dbReference>
<dbReference type="Pfam" id="PF00702">
    <property type="entry name" value="Hydrolase"/>
    <property type="match status" value="1"/>
</dbReference>
<evidence type="ECO:0008006" key="2">
    <source>
        <dbReference type="Google" id="ProtNLM"/>
    </source>
</evidence>
<dbReference type="InterPro" id="IPR036412">
    <property type="entry name" value="HAD-like_sf"/>
</dbReference>
<dbReference type="EMBL" id="CADCVM010000179">
    <property type="protein sequence ID" value="CAA9486537.1"/>
    <property type="molecule type" value="Genomic_DNA"/>
</dbReference>
<evidence type="ECO:0000313" key="1">
    <source>
        <dbReference type="EMBL" id="CAA9486537.1"/>
    </source>
</evidence>
<dbReference type="SFLD" id="SFLDG01135">
    <property type="entry name" value="C1.5.6:_HAD__Beta-PGM__Phospha"/>
    <property type="match status" value="1"/>
</dbReference>
<protein>
    <recommendedName>
        <fullName evidence="2">Phosphatase YfbT</fullName>
    </recommendedName>
</protein>
<dbReference type="Gene3D" id="1.10.150.240">
    <property type="entry name" value="Putative phosphatase, domain 2"/>
    <property type="match status" value="1"/>
</dbReference>
<dbReference type="PANTHER" id="PTHR43481:SF4">
    <property type="entry name" value="GLYCEROL-1-PHOSPHATE PHOSPHOHYDROLASE 1-RELATED"/>
    <property type="match status" value="1"/>
</dbReference>
<dbReference type="CDD" id="cd07527">
    <property type="entry name" value="HAD_ScGPP-like"/>
    <property type="match status" value="1"/>
</dbReference>
<organism evidence="1">
    <name type="scientific">uncultured Rubrobacteraceae bacterium</name>
    <dbReference type="NCBI Taxonomy" id="349277"/>
    <lineage>
        <taxon>Bacteria</taxon>
        <taxon>Bacillati</taxon>
        <taxon>Actinomycetota</taxon>
        <taxon>Rubrobacteria</taxon>
        <taxon>Rubrobacterales</taxon>
        <taxon>Rubrobacteraceae</taxon>
        <taxon>environmental samples</taxon>
    </lineage>
</organism>
<reference evidence="1" key="1">
    <citation type="submission" date="2020-02" db="EMBL/GenBank/DDBJ databases">
        <authorList>
            <person name="Meier V. D."/>
        </authorList>
    </citation>
    <scope>NUCLEOTIDE SEQUENCE</scope>
    <source>
        <strain evidence="1">AVDCRST_MAG05</strain>
    </source>
</reference>
<dbReference type="GO" id="GO:0050308">
    <property type="term" value="F:sugar-phosphatase activity"/>
    <property type="evidence" value="ECO:0007669"/>
    <property type="project" value="TreeGrafter"/>
</dbReference>
<dbReference type="InterPro" id="IPR023198">
    <property type="entry name" value="PGP-like_dom2"/>
</dbReference>
<sequence>MRTLDCDAILFDLDGVLVDSARVVVRTWHTWAGERGLDAERFIEIAHGRRPAETLRLIAPHLDAESEAAELERIEVNDTDGILEVEGALELLGSLPEGSWTVVTSGSRALASGRMRHVGLPLPERFVTADDVDNGKPHPEAYLKGAKILGASPEACVVIEDAPAGVQSAKAAGMRVVAVATTHREEQLREADVVVGALCDLTVLPQAGAKGSTRLRLTA</sequence>
<accession>A0A6J4S1F1</accession>
<dbReference type="SFLD" id="SFLDS00003">
    <property type="entry name" value="Haloacid_Dehalogenase"/>
    <property type="match status" value="1"/>
</dbReference>
<dbReference type="SUPFAM" id="SSF56784">
    <property type="entry name" value="HAD-like"/>
    <property type="match status" value="1"/>
</dbReference>
<gene>
    <name evidence="1" type="ORF">AVDCRST_MAG05-1614</name>
</gene>
<name>A0A6J4S1F1_9ACTN</name>
<dbReference type="InterPro" id="IPR023214">
    <property type="entry name" value="HAD_sf"/>
</dbReference>
<dbReference type="InterPro" id="IPR051806">
    <property type="entry name" value="HAD-like_SPP"/>
</dbReference>
<dbReference type="InterPro" id="IPR006439">
    <property type="entry name" value="HAD-SF_hydro_IA"/>
</dbReference>
<dbReference type="AlphaFoldDB" id="A0A6J4S1F1"/>